<proteinExistence type="predicted"/>
<keyword evidence="2" id="KW-1185">Reference proteome</keyword>
<evidence type="ECO:0008006" key="3">
    <source>
        <dbReference type="Google" id="ProtNLM"/>
    </source>
</evidence>
<dbReference type="Proteomes" id="UP000001880">
    <property type="component" value="Chromosome"/>
</dbReference>
<reference evidence="1 2" key="1">
    <citation type="journal article" date="2010" name="Stand. Genomic Sci.">
        <title>Complete genome sequence of Haliangium ochraceum type strain (SMP-2).</title>
        <authorList>
            <consortium name="US DOE Joint Genome Institute (JGI-PGF)"/>
            <person name="Ivanova N."/>
            <person name="Daum C."/>
            <person name="Lang E."/>
            <person name="Abt B."/>
            <person name="Kopitz M."/>
            <person name="Saunders E."/>
            <person name="Lapidus A."/>
            <person name="Lucas S."/>
            <person name="Glavina Del Rio T."/>
            <person name="Nolan M."/>
            <person name="Tice H."/>
            <person name="Copeland A."/>
            <person name="Cheng J.F."/>
            <person name="Chen F."/>
            <person name="Bruce D."/>
            <person name="Goodwin L."/>
            <person name="Pitluck S."/>
            <person name="Mavromatis K."/>
            <person name="Pati A."/>
            <person name="Mikhailova N."/>
            <person name="Chen A."/>
            <person name="Palaniappan K."/>
            <person name="Land M."/>
            <person name="Hauser L."/>
            <person name="Chang Y.J."/>
            <person name="Jeffries C.D."/>
            <person name="Detter J.C."/>
            <person name="Brettin T."/>
            <person name="Rohde M."/>
            <person name="Goker M."/>
            <person name="Bristow J."/>
            <person name="Markowitz V."/>
            <person name="Eisen J.A."/>
            <person name="Hugenholtz P."/>
            <person name="Kyrpides N.C."/>
            <person name="Klenk H.P."/>
        </authorList>
    </citation>
    <scope>NUCLEOTIDE SEQUENCE [LARGE SCALE GENOMIC DNA]</scope>
    <source>
        <strain evidence="2">DSM 14365 / CIP 107738 / JCM 11303 / AJ 13395 / SMP-2</strain>
    </source>
</reference>
<sequence length="382" mass="40260">MAQACGGGLEIVAVAVRLGVVVLVVMGTLAGPAQAQSAIRAGDVSQPALVHQDEVTGLVYPDKITRVQPVPEDVLLFEIFENRLYVLPKKGTAPGTEVMLEVETRAQRLILWVLVVKQVQDADKRLIVLAPGSPYGDEPDMRRELASSMYEGAEGWETSVAADAGEAEAADGAGAEAAAEDAAVVVVDESENASEPAPTEGQPFELSVHALGGLGVMELGAQGLPASTSRRSYAAMGGRLSIAPPESWWAVEADVGVLFPDGPFTYQTGGAGAGGELSVAGPLVRGLASLRMRTGTTWIPSAFAGVGMQAHLRTVDPGLSNRRQVEQIFPRAVVWAFGVGLQHRTCSDWLLGFDVVSHQGGPDEYFSVAARFSVGRFLTQRE</sequence>
<gene>
    <name evidence="1" type="ordered locus">Hoch_0462</name>
</gene>
<dbReference type="EMBL" id="CP001804">
    <property type="protein sequence ID" value="ACY13103.1"/>
    <property type="molecule type" value="Genomic_DNA"/>
</dbReference>
<dbReference type="AlphaFoldDB" id="D0LK69"/>
<name>D0LK69_HALO1</name>
<evidence type="ECO:0000313" key="1">
    <source>
        <dbReference type="EMBL" id="ACY13103.1"/>
    </source>
</evidence>
<protein>
    <recommendedName>
        <fullName evidence="3">Outer membrane protein beta-barrel domain-containing protein</fullName>
    </recommendedName>
</protein>
<accession>D0LK69</accession>
<evidence type="ECO:0000313" key="2">
    <source>
        <dbReference type="Proteomes" id="UP000001880"/>
    </source>
</evidence>
<organism evidence="1 2">
    <name type="scientific">Haliangium ochraceum (strain DSM 14365 / JCM 11303 / SMP-2)</name>
    <dbReference type="NCBI Taxonomy" id="502025"/>
    <lineage>
        <taxon>Bacteria</taxon>
        <taxon>Pseudomonadati</taxon>
        <taxon>Myxococcota</taxon>
        <taxon>Polyangia</taxon>
        <taxon>Haliangiales</taxon>
        <taxon>Kofleriaceae</taxon>
        <taxon>Haliangium</taxon>
    </lineage>
</organism>
<dbReference type="KEGG" id="hoh:Hoch_0462"/>
<dbReference type="HOGENOM" id="CLU_725164_0_0_7"/>